<evidence type="ECO:0000313" key="2">
    <source>
        <dbReference type="EMBL" id="MCP2728098.1"/>
    </source>
</evidence>
<dbReference type="PANTHER" id="PTHR22617:SF23">
    <property type="entry name" value="CHEMOTAXIS PROTEIN CHEW"/>
    <property type="match status" value="1"/>
</dbReference>
<dbReference type="PANTHER" id="PTHR22617">
    <property type="entry name" value="CHEMOTAXIS SENSOR HISTIDINE KINASE-RELATED"/>
    <property type="match status" value="1"/>
</dbReference>
<evidence type="ECO:0000313" key="3">
    <source>
        <dbReference type="Proteomes" id="UP001204953"/>
    </source>
</evidence>
<dbReference type="GO" id="GO:0007165">
    <property type="term" value="P:signal transduction"/>
    <property type="evidence" value="ECO:0007669"/>
    <property type="project" value="InterPro"/>
</dbReference>
<dbReference type="Gene3D" id="2.40.50.180">
    <property type="entry name" value="CheA-289, Domain 4"/>
    <property type="match status" value="1"/>
</dbReference>
<dbReference type="InterPro" id="IPR002545">
    <property type="entry name" value="CheW-lke_dom"/>
</dbReference>
<dbReference type="PROSITE" id="PS50851">
    <property type="entry name" value="CHEW"/>
    <property type="match status" value="1"/>
</dbReference>
<dbReference type="GO" id="GO:0005829">
    <property type="term" value="C:cytosol"/>
    <property type="evidence" value="ECO:0007669"/>
    <property type="project" value="TreeGrafter"/>
</dbReference>
<sequence>MSDTLSLPNRLSPIIDTRALPPSSNASEQFLRLHLIPDTTALLPIQQLIEVLTIPIGQIVPIAHIPSWVMGVYNWRGEILWMVDLGHRIGLPPWHQQKMGISTHTAVVLHIRSDQRTSTNSKSQMLGLVVNRVEDIEWCNSDLIQSPLSVSITPQLAPFLRGYWLKSTGEMLIVIDGKAIMAGMPKA</sequence>
<feature type="domain" description="CheW-like" evidence="1">
    <location>
        <begin position="27"/>
        <end position="186"/>
    </location>
</feature>
<dbReference type="Proteomes" id="UP001204953">
    <property type="component" value="Unassembled WGS sequence"/>
</dbReference>
<dbReference type="EMBL" id="JAMZMM010000039">
    <property type="protein sequence ID" value="MCP2728098.1"/>
    <property type="molecule type" value="Genomic_DNA"/>
</dbReference>
<reference evidence="2" key="1">
    <citation type="submission" date="2022-06" db="EMBL/GenBank/DDBJ databases">
        <title>New cyanobacteria of genus Symplocastrum in benthos of Lake Baikal.</title>
        <authorList>
            <person name="Sorokovikova E."/>
            <person name="Tikhonova I."/>
            <person name="Krasnopeev A."/>
            <person name="Evseev P."/>
            <person name="Gladkikh A."/>
            <person name="Belykh O."/>
        </authorList>
    </citation>
    <scope>NUCLEOTIDE SEQUENCE</scope>
    <source>
        <strain evidence="2">BBK-W-15</strain>
    </source>
</reference>
<proteinExistence type="predicted"/>
<dbReference type="Pfam" id="PF01584">
    <property type="entry name" value="CheW"/>
    <property type="match status" value="1"/>
</dbReference>
<name>A0AAE3KMY8_9CYAN</name>
<dbReference type="InterPro" id="IPR039315">
    <property type="entry name" value="CheW"/>
</dbReference>
<dbReference type="SUPFAM" id="SSF50341">
    <property type="entry name" value="CheW-like"/>
    <property type="match status" value="1"/>
</dbReference>
<protein>
    <submittedName>
        <fullName evidence="2">CheW domain-containing protein</fullName>
    </submittedName>
</protein>
<evidence type="ECO:0000259" key="1">
    <source>
        <dbReference type="PROSITE" id="PS50851"/>
    </source>
</evidence>
<gene>
    <name evidence="2" type="ORF">NJ959_06365</name>
</gene>
<dbReference type="InterPro" id="IPR036061">
    <property type="entry name" value="CheW-like_dom_sf"/>
</dbReference>
<organism evidence="2 3">
    <name type="scientific">Limnofasciculus baicalensis BBK-W-15</name>
    <dbReference type="NCBI Taxonomy" id="2699891"/>
    <lineage>
        <taxon>Bacteria</taxon>
        <taxon>Bacillati</taxon>
        <taxon>Cyanobacteriota</taxon>
        <taxon>Cyanophyceae</taxon>
        <taxon>Coleofasciculales</taxon>
        <taxon>Coleofasciculaceae</taxon>
        <taxon>Limnofasciculus</taxon>
        <taxon>Limnofasciculus baicalensis</taxon>
    </lineage>
</organism>
<keyword evidence="3" id="KW-1185">Reference proteome</keyword>
<dbReference type="AlphaFoldDB" id="A0AAE3KMY8"/>
<dbReference type="GO" id="GO:0006935">
    <property type="term" value="P:chemotaxis"/>
    <property type="evidence" value="ECO:0007669"/>
    <property type="project" value="InterPro"/>
</dbReference>
<dbReference type="SMART" id="SM00260">
    <property type="entry name" value="CheW"/>
    <property type="match status" value="1"/>
</dbReference>
<accession>A0AAE3KMY8</accession>
<dbReference type="RefSeq" id="WP_254010901.1">
    <property type="nucleotide sequence ID" value="NZ_JAMZMM010000039.1"/>
</dbReference>
<comment type="caution">
    <text evidence="2">The sequence shown here is derived from an EMBL/GenBank/DDBJ whole genome shotgun (WGS) entry which is preliminary data.</text>
</comment>